<sequence>MPPAGRRDLIVATHRHLGAPLVIVWLPAYAPELNPVEGV</sequence>
<comment type="caution">
    <text evidence="1">The sequence shown here is derived from an EMBL/GenBank/DDBJ whole genome shotgun (WGS) entry which is preliminary data.</text>
</comment>
<dbReference type="EMBL" id="JACHMB010000001">
    <property type="protein sequence ID" value="MBB5781076.1"/>
    <property type="molecule type" value="Genomic_DNA"/>
</dbReference>
<evidence type="ECO:0000313" key="2">
    <source>
        <dbReference type="Proteomes" id="UP000579153"/>
    </source>
</evidence>
<organism evidence="1 2">
    <name type="scientific">Nonomuraea jabiensis</name>
    <dbReference type="NCBI Taxonomy" id="882448"/>
    <lineage>
        <taxon>Bacteria</taxon>
        <taxon>Bacillati</taxon>
        <taxon>Actinomycetota</taxon>
        <taxon>Actinomycetes</taxon>
        <taxon>Streptosporangiales</taxon>
        <taxon>Streptosporangiaceae</taxon>
        <taxon>Nonomuraea</taxon>
    </lineage>
</organism>
<protein>
    <submittedName>
        <fullName evidence="1">Transposase</fullName>
    </submittedName>
</protein>
<evidence type="ECO:0000313" key="1">
    <source>
        <dbReference type="EMBL" id="MBB5781076.1"/>
    </source>
</evidence>
<accession>A0A7W9LEP3</accession>
<reference evidence="1 2" key="1">
    <citation type="submission" date="2020-08" db="EMBL/GenBank/DDBJ databases">
        <title>Sequencing the genomes of 1000 actinobacteria strains.</title>
        <authorList>
            <person name="Klenk H.-P."/>
        </authorList>
    </citation>
    <scope>NUCLEOTIDE SEQUENCE [LARGE SCALE GENOMIC DNA]</scope>
    <source>
        <strain evidence="1 2">DSM 45507</strain>
    </source>
</reference>
<proteinExistence type="predicted"/>
<keyword evidence="2" id="KW-1185">Reference proteome</keyword>
<name>A0A7W9LEP3_9ACTN</name>
<dbReference type="AlphaFoldDB" id="A0A7W9LEP3"/>
<gene>
    <name evidence="1" type="ORF">HD596_007832</name>
</gene>
<dbReference type="Proteomes" id="UP000579153">
    <property type="component" value="Unassembled WGS sequence"/>
</dbReference>